<keyword evidence="4" id="KW-0028">Amino-acid biosynthesis</keyword>
<protein>
    <recommendedName>
        <fullName evidence="3">chorismate synthase</fullName>
        <ecNumber evidence="3">4.2.3.5</ecNumber>
    </recommendedName>
</protein>
<dbReference type="FunFam" id="3.60.150.10:FF:000002">
    <property type="entry name" value="Chorismate synthase"/>
    <property type="match status" value="1"/>
</dbReference>
<evidence type="ECO:0000256" key="3">
    <source>
        <dbReference type="ARBA" id="ARBA00013036"/>
    </source>
</evidence>
<sequence>MNKFRFLTSGESHGKGLIGILEGIPSGLSLSSEDIDKELKRRQMGYGRGGRMKIESDHAEIISGIRWGKTIGSPISLIIENKDWKNWQQGMSSESNYEGSIPPVTRPRPGHADLAGALKYGHRDIRNILERSSARETAMRVAIGAIAKKFLSEFGINIGSYVIQIGNLKISDPRSQISDFREIFKKTEASPVRCPDEDASKKMMELIDTAANNGDTLGGVFEVIATGIPLGLGSHIQWDKRLDGRLAQALMGIQAIKGVEIGKGFEMAERTGSEVMDEIFYNGSRFYRETNHAGGIEGGITNGMPVVIRAAMKPIPTLRKPLQSVDIITKKPFEAAYERSDTCAVPAAAVIGEAMTAIVIADAFLEKFGGDSMEETKRNFDAYAEYLKSF</sequence>
<dbReference type="GO" id="GO:0009073">
    <property type="term" value="P:aromatic amino acid family biosynthetic process"/>
    <property type="evidence" value="ECO:0007669"/>
    <property type="project" value="UniProtKB-KW"/>
</dbReference>
<evidence type="ECO:0000313" key="11">
    <source>
        <dbReference type="EMBL" id="GER94242.1"/>
    </source>
</evidence>
<dbReference type="EMBL" id="BLAB01000001">
    <property type="protein sequence ID" value="GER94242.1"/>
    <property type="molecule type" value="Genomic_DNA"/>
</dbReference>
<keyword evidence="6" id="KW-0288">FMN</keyword>
<evidence type="ECO:0000256" key="7">
    <source>
        <dbReference type="ARBA" id="ARBA00022827"/>
    </source>
</evidence>
<evidence type="ECO:0000256" key="9">
    <source>
        <dbReference type="ARBA" id="ARBA00023141"/>
    </source>
</evidence>
<reference evidence="11" key="1">
    <citation type="submission" date="2019-10" db="EMBL/GenBank/DDBJ databases">
        <title>Metagenomic sequencing of thiosulfate-disproportionating enrichment culture.</title>
        <authorList>
            <person name="Umezawa K."/>
            <person name="Kojima H."/>
            <person name="Fukui M."/>
        </authorList>
    </citation>
    <scope>NUCLEOTIDE SEQUENCE</scope>
    <source>
        <strain evidence="11">45J</strain>
    </source>
</reference>
<comment type="pathway">
    <text evidence="1">Metabolic intermediate biosynthesis; chorismate biosynthesis; chorismate from D-erythrose 4-phosphate and phosphoenolpyruvate: step 7/7.</text>
</comment>
<dbReference type="HAMAP" id="MF_00300">
    <property type="entry name" value="Chorismate_synth"/>
    <property type="match status" value="1"/>
</dbReference>
<keyword evidence="5" id="KW-0285">Flavoprotein</keyword>
<dbReference type="PANTHER" id="PTHR21085">
    <property type="entry name" value="CHORISMATE SYNTHASE"/>
    <property type="match status" value="1"/>
</dbReference>
<organism evidence="11">
    <name type="scientific">hot springs metagenome</name>
    <dbReference type="NCBI Taxonomy" id="433727"/>
    <lineage>
        <taxon>unclassified sequences</taxon>
        <taxon>metagenomes</taxon>
        <taxon>ecological metagenomes</taxon>
    </lineage>
</organism>
<dbReference type="InterPro" id="IPR020541">
    <property type="entry name" value="Chorismate_synthase_CS"/>
</dbReference>
<dbReference type="InterPro" id="IPR035904">
    <property type="entry name" value="Chorismate_synth_AroC_sf"/>
</dbReference>
<dbReference type="PROSITE" id="PS00787">
    <property type="entry name" value="CHORISMATE_SYNTHASE_1"/>
    <property type="match status" value="1"/>
</dbReference>
<dbReference type="GO" id="GO:0009423">
    <property type="term" value="P:chorismate biosynthetic process"/>
    <property type="evidence" value="ECO:0007669"/>
    <property type="project" value="UniProtKB-UniPathway"/>
</dbReference>
<dbReference type="GO" id="GO:0010181">
    <property type="term" value="F:FMN binding"/>
    <property type="evidence" value="ECO:0007669"/>
    <property type="project" value="TreeGrafter"/>
</dbReference>
<evidence type="ECO:0000256" key="8">
    <source>
        <dbReference type="ARBA" id="ARBA00022857"/>
    </source>
</evidence>
<comment type="similarity">
    <text evidence="2">Belongs to the chorismate synthase family.</text>
</comment>
<dbReference type="NCBIfam" id="NF003793">
    <property type="entry name" value="PRK05382.1"/>
    <property type="match status" value="1"/>
</dbReference>
<dbReference type="UniPathway" id="UPA00053">
    <property type="reaction ID" value="UER00090"/>
</dbReference>
<keyword evidence="10" id="KW-0456">Lyase</keyword>
<dbReference type="PANTHER" id="PTHR21085:SF0">
    <property type="entry name" value="CHORISMATE SYNTHASE"/>
    <property type="match status" value="1"/>
</dbReference>
<dbReference type="EC" id="4.2.3.5" evidence="3"/>
<dbReference type="CDD" id="cd07304">
    <property type="entry name" value="Chorismate_synthase"/>
    <property type="match status" value="1"/>
</dbReference>
<dbReference type="NCBIfam" id="TIGR00033">
    <property type="entry name" value="aroC"/>
    <property type="match status" value="1"/>
</dbReference>
<evidence type="ECO:0000256" key="5">
    <source>
        <dbReference type="ARBA" id="ARBA00022630"/>
    </source>
</evidence>
<keyword evidence="9" id="KW-0057">Aromatic amino acid biosynthesis</keyword>
<dbReference type="Gene3D" id="3.60.150.10">
    <property type="entry name" value="Chorismate synthase AroC"/>
    <property type="match status" value="1"/>
</dbReference>
<evidence type="ECO:0000256" key="2">
    <source>
        <dbReference type="ARBA" id="ARBA00008014"/>
    </source>
</evidence>
<dbReference type="PROSITE" id="PS00788">
    <property type="entry name" value="CHORISMATE_SYNTHASE_2"/>
    <property type="match status" value="1"/>
</dbReference>
<accession>A0A5J4L4T3</accession>
<evidence type="ECO:0000256" key="1">
    <source>
        <dbReference type="ARBA" id="ARBA00005044"/>
    </source>
</evidence>
<dbReference type="InterPro" id="IPR000453">
    <property type="entry name" value="Chorismate_synth"/>
</dbReference>
<comment type="caution">
    <text evidence="11">The sequence shown here is derived from an EMBL/GenBank/DDBJ whole genome shotgun (WGS) entry which is preliminary data.</text>
</comment>
<name>A0A5J4L4T3_9ZZZZ</name>
<keyword evidence="8" id="KW-0521">NADP</keyword>
<dbReference type="PIRSF" id="PIRSF001456">
    <property type="entry name" value="Chorismate_synth"/>
    <property type="match status" value="1"/>
</dbReference>
<proteinExistence type="inferred from homology"/>
<keyword evidence="7" id="KW-0274">FAD</keyword>
<dbReference type="SUPFAM" id="SSF103263">
    <property type="entry name" value="Chorismate synthase, AroC"/>
    <property type="match status" value="1"/>
</dbReference>
<evidence type="ECO:0000256" key="10">
    <source>
        <dbReference type="ARBA" id="ARBA00023239"/>
    </source>
</evidence>
<dbReference type="GO" id="GO:0008652">
    <property type="term" value="P:amino acid biosynthetic process"/>
    <property type="evidence" value="ECO:0007669"/>
    <property type="project" value="UniProtKB-KW"/>
</dbReference>
<evidence type="ECO:0000256" key="4">
    <source>
        <dbReference type="ARBA" id="ARBA00022605"/>
    </source>
</evidence>
<dbReference type="Pfam" id="PF01264">
    <property type="entry name" value="Chorismate_synt"/>
    <property type="match status" value="1"/>
</dbReference>
<gene>
    <name evidence="11" type="ORF">A45J_2002</name>
</gene>
<dbReference type="GO" id="GO:0004107">
    <property type="term" value="F:chorismate synthase activity"/>
    <property type="evidence" value="ECO:0007669"/>
    <property type="project" value="UniProtKB-EC"/>
</dbReference>
<dbReference type="AlphaFoldDB" id="A0A5J4L4T3"/>
<dbReference type="GO" id="GO:0005829">
    <property type="term" value="C:cytosol"/>
    <property type="evidence" value="ECO:0007669"/>
    <property type="project" value="TreeGrafter"/>
</dbReference>
<evidence type="ECO:0000256" key="6">
    <source>
        <dbReference type="ARBA" id="ARBA00022643"/>
    </source>
</evidence>